<dbReference type="Proteomes" id="UP000472260">
    <property type="component" value="Unassembled WGS sequence"/>
</dbReference>
<evidence type="ECO:0000313" key="4">
    <source>
        <dbReference type="Proteomes" id="UP000472260"/>
    </source>
</evidence>
<reference evidence="3" key="1">
    <citation type="submission" date="2025-08" db="UniProtKB">
        <authorList>
            <consortium name="Ensembl"/>
        </authorList>
    </citation>
    <scope>IDENTIFICATION</scope>
</reference>
<dbReference type="InterPro" id="IPR036652">
    <property type="entry name" value="YjeF_N_dom_sf"/>
</dbReference>
<accession>A0A671P2R0</accession>
<dbReference type="PANTHER" id="PTHR13232:SF12">
    <property type="entry name" value="YJEF N-TERMINAL DOMAIN-CONTAINING PROTEIN 3"/>
    <property type="match status" value="1"/>
</dbReference>
<dbReference type="Gene3D" id="3.40.50.10260">
    <property type="entry name" value="YjeF N-terminal domain"/>
    <property type="match status" value="1"/>
</dbReference>
<protein>
    <recommendedName>
        <fullName evidence="1">ApoA-I-binding protein 2</fullName>
    </recommendedName>
</protein>
<dbReference type="SUPFAM" id="SSF64153">
    <property type="entry name" value="YjeF N-terminal domain-like"/>
    <property type="match status" value="1"/>
</dbReference>
<evidence type="ECO:0000313" key="3">
    <source>
        <dbReference type="Ensembl" id="ENSSANP00000052162.1"/>
    </source>
</evidence>
<feature type="domain" description="YjeF N-terminal" evidence="2">
    <location>
        <begin position="65"/>
        <end position="275"/>
    </location>
</feature>
<name>A0A671P2R0_9TELE</name>
<dbReference type="NCBIfam" id="TIGR00197">
    <property type="entry name" value="yjeF_nterm"/>
    <property type="match status" value="1"/>
</dbReference>
<proteinExistence type="predicted"/>
<evidence type="ECO:0000259" key="2">
    <source>
        <dbReference type="PROSITE" id="PS51385"/>
    </source>
</evidence>
<keyword evidence="4" id="KW-1185">Reference proteome</keyword>
<reference evidence="3" key="2">
    <citation type="submission" date="2025-09" db="UniProtKB">
        <authorList>
            <consortium name="Ensembl"/>
        </authorList>
    </citation>
    <scope>IDENTIFICATION</scope>
</reference>
<dbReference type="AlphaFoldDB" id="A0A671P2R0"/>
<dbReference type="InterPro" id="IPR004443">
    <property type="entry name" value="YjeF_N_dom"/>
</dbReference>
<dbReference type="GO" id="GO:0052856">
    <property type="term" value="F:NAD(P)HX epimerase activity"/>
    <property type="evidence" value="ECO:0007669"/>
    <property type="project" value="TreeGrafter"/>
</dbReference>
<evidence type="ECO:0000256" key="1">
    <source>
        <dbReference type="ARBA" id="ARBA00082994"/>
    </source>
</evidence>
<gene>
    <name evidence="3" type="primary">LOC107655465</name>
</gene>
<dbReference type="InterPro" id="IPR032976">
    <property type="entry name" value="YJEFN_prot_NAXE-like"/>
</dbReference>
<sequence length="287" mass="32071">MICAWIDSLHEFRNCGVERHGNHSRSGHRRSEDPSRRVLEHTPKITFWRKSISTHLFMFCSKEEAVAMETELLRDYGFGRQQLTEMLGHACATAITQVFPLASLEKRQPTVLVACGPDQNGCVGLACARHLHVFEYIPTVFIPKRSSDALHQDLRLQCERMDLPFLSYLPTEVQLINEAYNLVVDAVLGPETELASVGEPFTGVLQTLRGLKAPIVSLDIPSGWDADESSSDGISPALLVSLMTPKRCSRSFSGSHFLAGRFLPFDLQRKYELNLPKFSGTDAVVQL</sequence>
<organism evidence="3 4">
    <name type="scientific">Sinocyclocheilus anshuiensis</name>
    <dbReference type="NCBI Taxonomy" id="1608454"/>
    <lineage>
        <taxon>Eukaryota</taxon>
        <taxon>Metazoa</taxon>
        <taxon>Chordata</taxon>
        <taxon>Craniata</taxon>
        <taxon>Vertebrata</taxon>
        <taxon>Euteleostomi</taxon>
        <taxon>Actinopterygii</taxon>
        <taxon>Neopterygii</taxon>
        <taxon>Teleostei</taxon>
        <taxon>Ostariophysi</taxon>
        <taxon>Cypriniformes</taxon>
        <taxon>Cyprinidae</taxon>
        <taxon>Cyprininae</taxon>
        <taxon>Sinocyclocheilus</taxon>
    </lineage>
</organism>
<dbReference type="FunFam" id="3.40.50.10260:FF:000004">
    <property type="entry name" value="yjeF N-terminal domain-containing protein 3"/>
    <property type="match status" value="1"/>
</dbReference>
<dbReference type="PANTHER" id="PTHR13232">
    <property type="entry name" value="NAD(P)H-HYDRATE EPIMERASE"/>
    <property type="match status" value="1"/>
</dbReference>
<dbReference type="Pfam" id="PF03853">
    <property type="entry name" value="YjeF_N"/>
    <property type="match status" value="1"/>
</dbReference>
<dbReference type="GO" id="GO:0005739">
    <property type="term" value="C:mitochondrion"/>
    <property type="evidence" value="ECO:0007669"/>
    <property type="project" value="TreeGrafter"/>
</dbReference>
<dbReference type="PROSITE" id="PS51385">
    <property type="entry name" value="YJEF_N"/>
    <property type="match status" value="1"/>
</dbReference>
<dbReference type="Ensembl" id="ENSSANT00000055447.1">
    <property type="protein sequence ID" value="ENSSANP00000052162.1"/>
    <property type="gene ID" value="ENSSANG00000026056.1"/>
</dbReference>